<evidence type="ECO:0000256" key="1">
    <source>
        <dbReference type="SAM" id="MobiDB-lite"/>
    </source>
</evidence>
<feature type="compositionally biased region" description="Low complexity" evidence="1">
    <location>
        <begin position="1"/>
        <end position="18"/>
    </location>
</feature>
<evidence type="ECO:0000313" key="2">
    <source>
        <dbReference type="EMBL" id="JAE38257.1"/>
    </source>
</evidence>
<accession>A0A0A9HNF1</accession>
<dbReference type="AlphaFoldDB" id="A0A0A9HNF1"/>
<feature type="compositionally biased region" description="Low complexity" evidence="1">
    <location>
        <begin position="26"/>
        <end position="39"/>
    </location>
</feature>
<proteinExistence type="predicted"/>
<sequence>MLSAATASSPASSTLKSPPQRHRWCTRQTTTSRSSESRSCTRLIPRNGAACASSSPMKGTWRRAESWSHWKPPRRIC</sequence>
<organism evidence="2">
    <name type="scientific">Arundo donax</name>
    <name type="common">Giant reed</name>
    <name type="synonym">Donax arundinaceus</name>
    <dbReference type="NCBI Taxonomy" id="35708"/>
    <lineage>
        <taxon>Eukaryota</taxon>
        <taxon>Viridiplantae</taxon>
        <taxon>Streptophyta</taxon>
        <taxon>Embryophyta</taxon>
        <taxon>Tracheophyta</taxon>
        <taxon>Spermatophyta</taxon>
        <taxon>Magnoliopsida</taxon>
        <taxon>Liliopsida</taxon>
        <taxon>Poales</taxon>
        <taxon>Poaceae</taxon>
        <taxon>PACMAD clade</taxon>
        <taxon>Arundinoideae</taxon>
        <taxon>Arundineae</taxon>
        <taxon>Arundo</taxon>
    </lineage>
</organism>
<protein>
    <submittedName>
        <fullName evidence="2">Uncharacterized protein</fullName>
    </submittedName>
</protein>
<feature type="region of interest" description="Disordered" evidence="1">
    <location>
        <begin position="1"/>
        <end position="39"/>
    </location>
</feature>
<reference evidence="2" key="1">
    <citation type="submission" date="2014-09" db="EMBL/GenBank/DDBJ databases">
        <authorList>
            <person name="Magalhaes I.L.F."/>
            <person name="Oliveira U."/>
            <person name="Santos F.R."/>
            <person name="Vidigal T.H.D.A."/>
            <person name="Brescovit A.D."/>
            <person name="Santos A.J."/>
        </authorList>
    </citation>
    <scope>NUCLEOTIDE SEQUENCE</scope>
    <source>
        <tissue evidence="2">Shoot tissue taken approximately 20 cm above the soil surface</tissue>
    </source>
</reference>
<dbReference type="EMBL" id="GBRH01159639">
    <property type="protein sequence ID" value="JAE38257.1"/>
    <property type="molecule type" value="Transcribed_RNA"/>
</dbReference>
<reference evidence="2" key="2">
    <citation type="journal article" date="2015" name="Data Brief">
        <title>Shoot transcriptome of the giant reed, Arundo donax.</title>
        <authorList>
            <person name="Barrero R.A."/>
            <person name="Guerrero F.D."/>
            <person name="Moolhuijzen P."/>
            <person name="Goolsby J.A."/>
            <person name="Tidwell J."/>
            <person name="Bellgard S.E."/>
            <person name="Bellgard M.I."/>
        </authorList>
    </citation>
    <scope>NUCLEOTIDE SEQUENCE</scope>
    <source>
        <tissue evidence="2">Shoot tissue taken approximately 20 cm above the soil surface</tissue>
    </source>
</reference>
<name>A0A0A9HNF1_ARUDO</name>